<keyword evidence="1" id="KW-0812">Transmembrane</keyword>
<protein>
    <submittedName>
        <fullName evidence="2">Uncharacterized protein</fullName>
    </submittedName>
</protein>
<sequence length="143" mass="16125">MNSILKRKFLTSFIVIFNIGFLINVMDTNVTQGTHDNILFSLISSLILILTFSLVCVAPFIIGIGIPASIIIDRASKNKKLLSLILHMATGCIVAVIILQLLDADLLTYEYLTNEFYFIKLMFICLYPGVNFWFVDLMIARVV</sequence>
<keyword evidence="1" id="KW-1133">Transmembrane helix</keyword>
<dbReference type="Proteomes" id="UP001322664">
    <property type="component" value="Chromosome"/>
</dbReference>
<accession>A0ABZ0S091</accession>
<evidence type="ECO:0000256" key="1">
    <source>
        <dbReference type="SAM" id="Phobius"/>
    </source>
</evidence>
<evidence type="ECO:0000313" key="3">
    <source>
        <dbReference type="Proteomes" id="UP001322664"/>
    </source>
</evidence>
<dbReference type="EMBL" id="CP137624">
    <property type="protein sequence ID" value="WPK12666.1"/>
    <property type="molecule type" value="Genomic_DNA"/>
</dbReference>
<keyword evidence="3" id="KW-1185">Reference proteome</keyword>
<organism evidence="2 3">
    <name type="scientific">Lysinibacillus louembei</name>
    <dbReference type="NCBI Taxonomy" id="1470088"/>
    <lineage>
        <taxon>Bacteria</taxon>
        <taxon>Bacillati</taxon>
        <taxon>Bacillota</taxon>
        <taxon>Bacilli</taxon>
        <taxon>Bacillales</taxon>
        <taxon>Bacillaceae</taxon>
        <taxon>Lysinibacillus</taxon>
    </lineage>
</organism>
<feature type="transmembrane region" description="Helical" evidence="1">
    <location>
        <begin position="117"/>
        <end position="139"/>
    </location>
</feature>
<name>A0ABZ0S091_9BACI</name>
<feature type="transmembrane region" description="Helical" evidence="1">
    <location>
        <begin position="9"/>
        <end position="26"/>
    </location>
</feature>
<keyword evidence="1" id="KW-0472">Membrane</keyword>
<feature type="transmembrane region" description="Helical" evidence="1">
    <location>
        <begin position="38"/>
        <end position="69"/>
    </location>
</feature>
<dbReference type="RefSeq" id="WP_319837364.1">
    <property type="nucleotide sequence ID" value="NZ_CP137624.1"/>
</dbReference>
<evidence type="ECO:0000313" key="2">
    <source>
        <dbReference type="EMBL" id="WPK12666.1"/>
    </source>
</evidence>
<feature type="transmembrane region" description="Helical" evidence="1">
    <location>
        <begin position="81"/>
        <end position="102"/>
    </location>
</feature>
<proteinExistence type="predicted"/>
<gene>
    <name evidence="2" type="ORF">R6U77_02905</name>
</gene>
<reference evidence="2 3" key="1">
    <citation type="submission" date="2023-09" db="EMBL/GenBank/DDBJ databases">
        <authorList>
            <person name="Page C.A."/>
            <person name="Perez-Diaz I.M."/>
        </authorList>
    </citation>
    <scope>NUCLEOTIDE SEQUENCE [LARGE SCALE GENOMIC DNA]</scope>
    <source>
        <strain evidence="2 3">Ll15</strain>
    </source>
</reference>